<dbReference type="AlphaFoldDB" id="A0A9N8Z7T8"/>
<organism evidence="2 3">
    <name type="scientific">Funneliformis caledonium</name>
    <dbReference type="NCBI Taxonomy" id="1117310"/>
    <lineage>
        <taxon>Eukaryota</taxon>
        <taxon>Fungi</taxon>
        <taxon>Fungi incertae sedis</taxon>
        <taxon>Mucoromycota</taxon>
        <taxon>Glomeromycotina</taxon>
        <taxon>Glomeromycetes</taxon>
        <taxon>Glomerales</taxon>
        <taxon>Glomeraceae</taxon>
        <taxon>Funneliformis</taxon>
    </lineage>
</organism>
<dbReference type="SUPFAM" id="SSF54695">
    <property type="entry name" value="POZ domain"/>
    <property type="match status" value="1"/>
</dbReference>
<reference evidence="2" key="1">
    <citation type="submission" date="2021-06" db="EMBL/GenBank/DDBJ databases">
        <authorList>
            <person name="Kallberg Y."/>
            <person name="Tangrot J."/>
            <person name="Rosling A."/>
        </authorList>
    </citation>
    <scope>NUCLEOTIDE SEQUENCE</scope>
    <source>
        <strain evidence="2">UK204</strain>
    </source>
</reference>
<dbReference type="Gene3D" id="3.30.710.10">
    <property type="entry name" value="Potassium Channel Kv1.1, Chain A"/>
    <property type="match status" value="1"/>
</dbReference>
<evidence type="ECO:0000313" key="2">
    <source>
        <dbReference type="EMBL" id="CAG8482019.1"/>
    </source>
</evidence>
<dbReference type="Proteomes" id="UP000789570">
    <property type="component" value="Unassembled WGS sequence"/>
</dbReference>
<sequence length="373" mass="42513">MNHNIPPIQIGSYITIYDFSEQSGLFVSPVFATSSHNAWFLRIDLSHPEAHCLTNCCCADTCFLSLSVVPCWSPIFDITDDTSKAKRCRISIFLQTDNFERDLVVESQVIEASKLRKFGISFKNVCSRKELNSSLCKDTLITKVIFGPEDPEWLHNSKRLGYLYDNDSTAPDIIFCVKGKHIYAHSSILKDAVSLKSNHEFQDILRRGTSHCQCCEDQKGNNVMTKSKRSHEKRFIYIDIPLLEILTFETILYFLYTGIVCINNVSDILDLCFWASEFGLDELSEIAKSDLKFRLNIDNVFEGLLAVGPCWSDLRDELVIYIARNFPLVQVTPGFKGAMMNLDRYPGAREIWSEITDTMKKLGNAYYLSVPLI</sequence>
<dbReference type="PROSITE" id="PS50097">
    <property type="entry name" value="BTB"/>
    <property type="match status" value="1"/>
</dbReference>
<name>A0A9N8Z7T8_9GLOM</name>
<feature type="domain" description="BTB" evidence="1">
    <location>
        <begin position="171"/>
        <end position="264"/>
    </location>
</feature>
<protein>
    <submittedName>
        <fullName evidence="2">6778_t:CDS:1</fullName>
    </submittedName>
</protein>
<dbReference type="OrthoDB" id="2348752at2759"/>
<proteinExistence type="predicted"/>
<dbReference type="InterPro" id="IPR000210">
    <property type="entry name" value="BTB/POZ_dom"/>
</dbReference>
<gene>
    <name evidence="2" type="ORF">FCALED_LOCUS2760</name>
</gene>
<evidence type="ECO:0000259" key="1">
    <source>
        <dbReference type="PROSITE" id="PS50097"/>
    </source>
</evidence>
<dbReference type="EMBL" id="CAJVPQ010000444">
    <property type="protein sequence ID" value="CAG8482019.1"/>
    <property type="molecule type" value="Genomic_DNA"/>
</dbReference>
<accession>A0A9N8Z7T8</accession>
<evidence type="ECO:0000313" key="3">
    <source>
        <dbReference type="Proteomes" id="UP000789570"/>
    </source>
</evidence>
<keyword evidence="3" id="KW-1185">Reference proteome</keyword>
<dbReference type="InterPro" id="IPR011333">
    <property type="entry name" value="SKP1/BTB/POZ_sf"/>
</dbReference>
<comment type="caution">
    <text evidence="2">The sequence shown here is derived from an EMBL/GenBank/DDBJ whole genome shotgun (WGS) entry which is preliminary data.</text>
</comment>